<organism evidence="1">
    <name type="scientific">Lygus hesperus</name>
    <name type="common">Western plant bug</name>
    <dbReference type="NCBI Taxonomy" id="30085"/>
    <lineage>
        <taxon>Eukaryota</taxon>
        <taxon>Metazoa</taxon>
        <taxon>Ecdysozoa</taxon>
        <taxon>Arthropoda</taxon>
        <taxon>Hexapoda</taxon>
        <taxon>Insecta</taxon>
        <taxon>Pterygota</taxon>
        <taxon>Neoptera</taxon>
        <taxon>Paraneoptera</taxon>
        <taxon>Hemiptera</taxon>
        <taxon>Heteroptera</taxon>
        <taxon>Panheteroptera</taxon>
        <taxon>Cimicomorpha</taxon>
        <taxon>Miridae</taxon>
        <taxon>Mirini</taxon>
        <taxon>Lygus</taxon>
    </lineage>
</organism>
<dbReference type="AlphaFoldDB" id="A0A0A9YJD1"/>
<evidence type="ECO:0000313" key="1">
    <source>
        <dbReference type="EMBL" id="JAG32309.1"/>
    </source>
</evidence>
<reference evidence="1" key="1">
    <citation type="journal article" date="2014" name="PLoS ONE">
        <title>Transcriptome-Based Identification of ABC Transporters in the Western Tarnished Plant Bug Lygus hesperus.</title>
        <authorList>
            <person name="Hull J.J."/>
            <person name="Chaney K."/>
            <person name="Geib S.M."/>
            <person name="Fabrick J.A."/>
            <person name="Brent C.S."/>
            <person name="Walsh D."/>
            <person name="Lavine L.C."/>
        </authorList>
    </citation>
    <scope>NUCLEOTIDE SEQUENCE</scope>
</reference>
<dbReference type="EMBL" id="GBHO01011295">
    <property type="protein sequence ID" value="JAG32309.1"/>
    <property type="molecule type" value="Transcribed_RNA"/>
</dbReference>
<accession>A0A0A9YJD1</accession>
<sequence length="123" mass="14591">YIRYYSWYYMPSSVHMILLHGQLLVESILMPIGWMSEEAQEARNKDFRKYRQHNSRKCSRTACNEDIIHNLLISSDPLISSFRPEWQAPAFLELDDEAKLLLAEQISREEEEEAVRPNEMDID</sequence>
<name>A0A0A9YJD1_LYGHE</name>
<proteinExistence type="predicted"/>
<protein>
    <submittedName>
        <fullName evidence="1">Cytotoxin</fullName>
    </submittedName>
</protein>
<feature type="non-terminal residue" evidence="1">
    <location>
        <position position="1"/>
    </location>
</feature>
<reference evidence="1" key="2">
    <citation type="submission" date="2014-07" db="EMBL/GenBank/DDBJ databases">
        <authorList>
            <person name="Hull J."/>
        </authorList>
    </citation>
    <scope>NUCLEOTIDE SEQUENCE</scope>
</reference>
<gene>
    <name evidence="1" type="primary">ctx</name>
    <name evidence="1" type="ORF">CM83_103820</name>
</gene>